<evidence type="ECO:0000313" key="1">
    <source>
        <dbReference type="EMBL" id="DAE14571.1"/>
    </source>
</evidence>
<reference evidence="1" key="1">
    <citation type="journal article" date="2021" name="Proc. Natl. Acad. Sci. U.S.A.">
        <title>A Catalog of Tens of Thousands of Viruses from Human Metagenomes Reveals Hidden Associations with Chronic Diseases.</title>
        <authorList>
            <person name="Tisza M.J."/>
            <person name="Buck C.B."/>
        </authorList>
    </citation>
    <scope>NUCLEOTIDE SEQUENCE</scope>
    <source>
        <strain evidence="1">Ctrzs15</strain>
    </source>
</reference>
<name>A0A8S5Q710_9CAUD</name>
<sequence>MPRSIIRKTKVKKYMSTEPIMCTCLSCQKHLNEKNFYKLGLDGSIAPYCKECLIRMTLNSNGIFDEALLKRAMQLVNKPFYYNKFMDIKSDVTLDEVQKAQKYFHFVSLKDQWKKTYSDSQDANYVDPIQKAKANADKIEIPSAICTDMELIKKWNITDQQKINWLESEYDEWCKSYAITTKGQTELVKQICLLKWQMTQYQIAGEDIPDKLYKSFSQLLGDAGLKPIQESDGGTESGKFSWGLLIKMIEENEPILPLTEPDCFDELQLKIVGQLAKMEGFHNSITEKYDRYLDEYSVKEIEDLFEDVDDDNEAAIEDDLEEKLANED</sequence>
<organism evidence="1">
    <name type="scientific">Siphoviridae sp. ctrzs15</name>
    <dbReference type="NCBI Taxonomy" id="2825691"/>
    <lineage>
        <taxon>Viruses</taxon>
        <taxon>Duplodnaviria</taxon>
        <taxon>Heunggongvirae</taxon>
        <taxon>Uroviricota</taxon>
        <taxon>Caudoviricetes</taxon>
    </lineage>
</organism>
<dbReference type="EMBL" id="BK015587">
    <property type="protein sequence ID" value="DAE14571.1"/>
    <property type="molecule type" value="Genomic_DNA"/>
</dbReference>
<protein>
    <submittedName>
        <fullName evidence="1">Uncharacterized protein</fullName>
    </submittedName>
</protein>
<proteinExistence type="predicted"/>
<accession>A0A8S5Q710</accession>